<comment type="caution">
    <text evidence="1">The sequence shown here is derived from an EMBL/GenBank/DDBJ whole genome shotgun (WGS) entry which is preliminary data.</text>
</comment>
<reference evidence="1" key="1">
    <citation type="journal article" date="2012" name="Science">
        <title>Fermentation, hydrogen, and sulfur metabolism in multiple uncultivated bacterial phyla.</title>
        <authorList>
            <person name="Wrighton K.C."/>
            <person name="Thomas B.C."/>
            <person name="Sharon I."/>
            <person name="Miller C.S."/>
            <person name="Castelle C.J."/>
            <person name="VerBerkmoes N.C."/>
            <person name="Wilkins M.J."/>
            <person name="Hettich R.L."/>
            <person name="Lipton M.S."/>
            <person name="Williams K.H."/>
            <person name="Long P.E."/>
            <person name="Banfield J.F."/>
        </authorList>
    </citation>
    <scope>NUCLEOTIDE SEQUENCE [LARGE SCALE GENOMIC DNA]</scope>
</reference>
<evidence type="ECO:0000313" key="1">
    <source>
        <dbReference type="EMBL" id="EKE26581.1"/>
    </source>
</evidence>
<dbReference type="EMBL" id="AMFJ01000754">
    <property type="protein sequence ID" value="EKE26581.1"/>
    <property type="molecule type" value="Genomic_DNA"/>
</dbReference>
<sequence>MIGHYINLIFRGTSIMRWNNFPRIENVSTTDNLAFVSHIALLLSSILKEKENIEVNELYVFKKIMFDSLKTFILSDINSDVKNRIKIKNSKISDELDDKIYNFLLGTNIPDSIKFEMKFINENKNNEKYKIENDLISFAKQVAVWYEVLTNSKVYPDVYENVMVSVEDKLRNEKYSLFLKYINPFQTNNDLGKYLLNIRRLQWNYRWNMHKKIYQISVMSHLYITFFLLYIIWKIEEKSESDLLELLKIAIFHDIPEAITWDIVWPTKRAVPWLEELIAEVETDMLDEYFLIFLDNFKFKDDFKRYMLKPWEWENWKLAKMADIFSSLFESKLEVSYDDKFAQIYKNTKRILHKYKYKSADYLLKYWVDYFDDNMEDIIKL</sequence>
<dbReference type="SUPFAM" id="SSF109604">
    <property type="entry name" value="HD-domain/PDEase-like"/>
    <property type="match status" value="1"/>
</dbReference>
<dbReference type="Pfam" id="PF12917">
    <property type="entry name" value="YfbR-like"/>
    <property type="match status" value="1"/>
</dbReference>
<evidence type="ECO:0008006" key="2">
    <source>
        <dbReference type="Google" id="ProtNLM"/>
    </source>
</evidence>
<proteinExistence type="predicted"/>
<dbReference type="Gene3D" id="1.10.3210.10">
    <property type="entry name" value="Hypothetical protein af1432"/>
    <property type="match status" value="2"/>
</dbReference>
<name>K2F686_9BACT</name>
<organism evidence="1">
    <name type="scientific">uncultured bacterium</name>
    <name type="common">gcode 4</name>
    <dbReference type="NCBI Taxonomy" id="1234023"/>
    <lineage>
        <taxon>Bacteria</taxon>
        <taxon>environmental samples</taxon>
    </lineage>
</organism>
<dbReference type="AlphaFoldDB" id="K2F686"/>
<gene>
    <name evidence="1" type="ORF">ACD_4C00238G0010</name>
</gene>
<accession>K2F686</accession>
<protein>
    <recommendedName>
        <fullName evidence="2">HD domain-containing protein</fullName>
    </recommendedName>
</protein>